<keyword evidence="4" id="KW-1185">Reference proteome</keyword>
<evidence type="ECO:0000313" key="3">
    <source>
        <dbReference type="EMBL" id="MBN7797467.1"/>
    </source>
</evidence>
<proteinExistence type="predicted"/>
<keyword evidence="2" id="KW-0732">Signal</keyword>
<dbReference type="InterPro" id="IPR010727">
    <property type="entry name" value="DUF1302"/>
</dbReference>
<feature type="region of interest" description="Disordered" evidence="1">
    <location>
        <begin position="254"/>
        <end position="311"/>
    </location>
</feature>
<feature type="chain" id="PRO_5036944558" evidence="2">
    <location>
        <begin position="25"/>
        <end position="726"/>
    </location>
</feature>
<sequence length="726" mass="80983">MRLSARLGCWIACLLLPAAATAGASVVERLRLGLTAEHTRLVFDLSEPLPFHRLQQPEGQTLLLDLAAERLDFDPATINWAGTPVSALRLQPAEPGEPRRLRLSLRQAVSARAFVLGPDAHGGDRLVLDIKRAEPASRSPAVPRLRAVREGWHEGFSRLTFEFDDEVAYEVSQAEGGGPSLAIAFADAMLEPAELASLRGGHSAVAGARLQGDGAVEMVLAEPRRVRDYALAANATRGYRVVLDFYPPALQESAEQPARVSAPLPAAEPDLARAGPEAPQRRQLRRSGNGPRRGAGGMPRRAADSPQASRVPWEFSGTWEQEWAVARDGNQKFEALLDSRVDLALGDLGSLSALGRLRLDAVGDLGPDSQRPWNYSAVNGPWYNDRHAGFDLREFYLDTRLGNTYLRLGKQQVVWGQADGIKVLDVVNPQSFREYILDDFDDSRIPLWMANLEIPLGDAAGLQLLWIPDTTYHEFAEPGTPFELSSPLLVPVAPPGLRLRFDEPDIPGRLFADSDAGLRLRGHLGGWDLGLHYLYSYGDFPVLFQSLARDEAGIYGLVEAEYRRNHLAGVTASNVFGPVALRTELAWNSDTWVVGNNLAEGGVTDSREFSGVVGLDWQWRSDRQLSAQWFHRRLSDHRDSMYRRPSEDFLSLLWLENFANNSWEWRALGLYSVDDEDAMLQLRLRYWWRSDLEVWVGADWFDGEPRGLFGQFDRRDRLVLGLRWGF</sequence>
<dbReference type="Gene3D" id="2.60.40.3500">
    <property type="match status" value="1"/>
</dbReference>
<evidence type="ECO:0000256" key="2">
    <source>
        <dbReference type="SAM" id="SignalP"/>
    </source>
</evidence>
<protein>
    <submittedName>
        <fullName evidence="3">AMIN domain-containing protein</fullName>
    </submittedName>
</protein>
<name>A0A939DH88_9GAMM</name>
<organism evidence="3 4">
    <name type="scientific">Parahaliea mediterranea</name>
    <dbReference type="NCBI Taxonomy" id="651086"/>
    <lineage>
        <taxon>Bacteria</taxon>
        <taxon>Pseudomonadati</taxon>
        <taxon>Pseudomonadota</taxon>
        <taxon>Gammaproteobacteria</taxon>
        <taxon>Cellvibrionales</taxon>
        <taxon>Halieaceae</taxon>
        <taxon>Parahaliea</taxon>
    </lineage>
</organism>
<feature type="signal peptide" evidence="2">
    <location>
        <begin position="1"/>
        <end position="24"/>
    </location>
</feature>
<gene>
    <name evidence="3" type="ORF">JYP50_12735</name>
</gene>
<dbReference type="RefSeq" id="WP_206560912.1">
    <property type="nucleotide sequence ID" value="NZ_JAFKCZ010000008.1"/>
</dbReference>
<evidence type="ECO:0000256" key="1">
    <source>
        <dbReference type="SAM" id="MobiDB-lite"/>
    </source>
</evidence>
<dbReference type="Pfam" id="PF06980">
    <property type="entry name" value="DUF1302"/>
    <property type="match status" value="1"/>
</dbReference>
<dbReference type="SUPFAM" id="SSF56935">
    <property type="entry name" value="Porins"/>
    <property type="match status" value="1"/>
</dbReference>
<dbReference type="AlphaFoldDB" id="A0A939DH88"/>
<comment type="caution">
    <text evidence="3">The sequence shown here is derived from an EMBL/GenBank/DDBJ whole genome shotgun (WGS) entry which is preliminary data.</text>
</comment>
<accession>A0A939DH88</accession>
<evidence type="ECO:0000313" key="4">
    <source>
        <dbReference type="Proteomes" id="UP000664303"/>
    </source>
</evidence>
<dbReference type="Proteomes" id="UP000664303">
    <property type="component" value="Unassembled WGS sequence"/>
</dbReference>
<dbReference type="EMBL" id="JAFKCZ010000008">
    <property type="protein sequence ID" value="MBN7797467.1"/>
    <property type="molecule type" value="Genomic_DNA"/>
</dbReference>
<reference evidence="3" key="1">
    <citation type="submission" date="2021-02" db="EMBL/GenBank/DDBJ databases">
        <title>PHA producing bacteria isolated from coastal sediment in Guangdong, Shenzhen.</title>
        <authorList>
            <person name="Zheng W."/>
            <person name="Yu S."/>
            <person name="Huang Y."/>
        </authorList>
    </citation>
    <scope>NUCLEOTIDE SEQUENCE</scope>
    <source>
        <strain evidence="3">TN14-10</strain>
    </source>
</reference>